<dbReference type="InterPro" id="IPR041667">
    <property type="entry name" value="Cupin_8"/>
</dbReference>
<keyword evidence="3" id="KW-1185">Reference proteome</keyword>
<evidence type="ECO:0000313" key="2">
    <source>
        <dbReference type="EMBL" id="RSH87991.1"/>
    </source>
</evidence>
<feature type="domain" description="JmjC" evidence="1">
    <location>
        <begin position="133"/>
        <end position="317"/>
    </location>
</feature>
<dbReference type="SUPFAM" id="SSF51197">
    <property type="entry name" value="Clavaminate synthase-like"/>
    <property type="match status" value="1"/>
</dbReference>
<reference evidence="2 3" key="1">
    <citation type="submission" date="2018-11" db="EMBL/GenBank/DDBJ databases">
        <title>Genome sequence of Apiotrichum porosum DSM 27194.</title>
        <authorList>
            <person name="Aliyu H."/>
            <person name="Gorte O."/>
            <person name="Ochsenreither K."/>
        </authorList>
    </citation>
    <scope>NUCLEOTIDE SEQUENCE [LARGE SCALE GENOMIC DNA]</scope>
    <source>
        <strain evidence="2 3">DSM 27194</strain>
    </source>
</reference>
<dbReference type="PANTHER" id="PTHR12461">
    <property type="entry name" value="HYPOXIA-INDUCIBLE FACTOR 1 ALPHA INHIBITOR-RELATED"/>
    <property type="match status" value="1"/>
</dbReference>
<dbReference type="Gene3D" id="2.60.120.10">
    <property type="entry name" value="Jelly Rolls"/>
    <property type="match status" value="1"/>
</dbReference>
<dbReference type="RefSeq" id="XP_028480199.1">
    <property type="nucleotide sequence ID" value="XM_028616342.1"/>
</dbReference>
<gene>
    <name evidence="2" type="ORF">EHS24_000514</name>
</gene>
<dbReference type="OrthoDB" id="424465at2759"/>
<organism evidence="2 3">
    <name type="scientific">Apiotrichum porosum</name>
    <dbReference type="NCBI Taxonomy" id="105984"/>
    <lineage>
        <taxon>Eukaryota</taxon>
        <taxon>Fungi</taxon>
        <taxon>Dikarya</taxon>
        <taxon>Basidiomycota</taxon>
        <taxon>Agaricomycotina</taxon>
        <taxon>Tremellomycetes</taxon>
        <taxon>Trichosporonales</taxon>
        <taxon>Trichosporonaceae</taxon>
        <taxon>Apiotrichum</taxon>
    </lineage>
</organism>
<dbReference type="STRING" id="105984.A0A427YA06"/>
<accession>A0A427YA06</accession>
<dbReference type="InterPro" id="IPR014710">
    <property type="entry name" value="RmlC-like_jellyroll"/>
</dbReference>
<dbReference type="Proteomes" id="UP000279236">
    <property type="component" value="Unassembled WGS sequence"/>
</dbReference>
<proteinExistence type="predicted"/>
<dbReference type="AlphaFoldDB" id="A0A427YA06"/>
<dbReference type="PROSITE" id="PS51184">
    <property type="entry name" value="JMJC"/>
    <property type="match status" value="1"/>
</dbReference>
<comment type="caution">
    <text evidence="2">The sequence shown here is derived from an EMBL/GenBank/DDBJ whole genome shotgun (WGS) entry which is preliminary data.</text>
</comment>
<sequence>MSIEPGILESHLEELATDYYDLQASLANHFQQPPTALEALRMTSKGHPTVIHGFSPMLAAGETDWRQPESYIKVQGETPLTIAVTDDGLADSVRTLADGTTSFVKPLDETMTMTAFLARLTGQDESRDEALYLQSQDGNIYRSEPGARGSPELATFQSVVARDVSWMKEASGESAEAVNLWIGNSKSTTSFHHDPYENIYHVLSGSKTFTLLSPIDGLWFEQQFHAPSTLVRTADGKLEPQLDEPPAHPVPWVEDLDAPPQSRPVTVVLQEGETLYLPAGWWHKVEQSEGSTGLAVAVNYWYASEINPQRYALERLAQRVARTAGRDVLPVDIVDEDVWGSEVDSADEWDPKDWGR</sequence>
<evidence type="ECO:0000313" key="3">
    <source>
        <dbReference type="Proteomes" id="UP000279236"/>
    </source>
</evidence>
<dbReference type="EMBL" id="RSCE01000001">
    <property type="protein sequence ID" value="RSH87991.1"/>
    <property type="molecule type" value="Genomic_DNA"/>
</dbReference>
<dbReference type="SMART" id="SM00558">
    <property type="entry name" value="JmjC"/>
    <property type="match status" value="1"/>
</dbReference>
<dbReference type="Pfam" id="PF13621">
    <property type="entry name" value="Cupin_8"/>
    <property type="match status" value="1"/>
</dbReference>
<name>A0A427YA06_9TREE</name>
<dbReference type="GeneID" id="39585057"/>
<protein>
    <recommendedName>
        <fullName evidence="1">JmjC domain-containing protein</fullName>
    </recommendedName>
</protein>
<dbReference type="PANTHER" id="PTHR12461:SF99">
    <property type="entry name" value="BIFUNCTIONAL PEPTIDASE AND (3S)-LYSYL HYDROXYLASE JMJD7"/>
    <property type="match status" value="1"/>
</dbReference>
<evidence type="ECO:0000259" key="1">
    <source>
        <dbReference type="PROSITE" id="PS51184"/>
    </source>
</evidence>
<dbReference type="InterPro" id="IPR003347">
    <property type="entry name" value="JmjC_dom"/>
</dbReference>